<dbReference type="PANTHER" id="PTHR30097:SF15">
    <property type="entry name" value="CATION EFFLUX SYSTEM PROTEIN CUSB"/>
    <property type="match status" value="1"/>
</dbReference>
<dbReference type="InterPro" id="IPR006143">
    <property type="entry name" value="RND_pump_MFP"/>
</dbReference>
<evidence type="ECO:0000259" key="7">
    <source>
        <dbReference type="Pfam" id="PF25919"/>
    </source>
</evidence>
<evidence type="ECO:0000259" key="9">
    <source>
        <dbReference type="Pfam" id="PF25975"/>
    </source>
</evidence>
<dbReference type="GO" id="GO:0046914">
    <property type="term" value="F:transition metal ion binding"/>
    <property type="evidence" value="ECO:0007669"/>
    <property type="project" value="TreeGrafter"/>
</dbReference>
<dbReference type="Gene3D" id="2.40.30.170">
    <property type="match status" value="1"/>
</dbReference>
<reference evidence="10 11" key="1">
    <citation type="journal article" date="2018" name="ISME J.">
        <title>A methanotrophic archaeon couples anaerobic oxidation of methane to Fe(III) reduction.</title>
        <authorList>
            <person name="Cai C."/>
            <person name="Leu A.O."/>
            <person name="Xie G.J."/>
            <person name="Guo J."/>
            <person name="Feng Y."/>
            <person name="Zhao J.X."/>
            <person name="Tyson G.W."/>
            <person name="Yuan Z."/>
            <person name="Hu S."/>
        </authorList>
    </citation>
    <scope>NUCLEOTIDE SEQUENCE [LARGE SCALE GENOMIC DNA]</scope>
    <source>
        <strain evidence="10">FeB_12</strain>
    </source>
</reference>
<dbReference type="GO" id="GO:0016020">
    <property type="term" value="C:membrane"/>
    <property type="evidence" value="ECO:0007669"/>
    <property type="project" value="InterPro"/>
</dbReference>
<dbReference type="Gene3D" id="2.40.420.20">
    <property type="match status" value="1"/>
</dbReference>
<dbReference type="NCBIfam" id="TIGR01730">
    <property type="entry name" value="RND_mfp"/>
    <property type="match status" value="1"/>
</dbReference>
<dbReference type="InterPro" id="IPR058791">
    <property type="entry name" value="3HB_CusB"/>
</dbReference>
<dbReference type="GO" id="GO:0015679">
    <property type="term" value="P:plasma membrane copper ion transport"/>
    <property type="evidence" value="ECO:0007669"/>
    <property type="project" value="TreeGrafter"/>
</dbReference>
<dbReference type="Pfam" id="PF25869">
    <property type="entry name" value="3HB_CusB"/>
    <property type="match status" value="1"/>
</dbReference>
<keyword evidence="4" id="KW-0472">Membrane</keyword>
<dbReference type="InterPro" id="IPR058649">
    <property type="entry name" value="CzcB_C"/>
</dbReference>
<gene>
    <name evidence="10" type="ORF">C3F09_08155</name>
</gene>
<feature type="domain" description="CusB-like beta-barrel" evidence="8">
    <location>
        <begin position="370"/>
        <end position="445"/>
    </location>
</feature>
<feature type="compositionally biased region" description="Polar residues" evidence="3">
    <location>
        <begin position="129"/>
        <end position="142"/>
    </location>
</feature>
<evidence type="ECO:0000259" key="8">
    <source>
        <dbReference type="Pfam" id="PF25954"/>
    </source>
</evidence>
<comment type="similarity">
    <text evidence="1">Belongs to the membrane fusion protein (MFP) (TC 8.A.1) family.</text>
</comment>
<dbReference type="AlphaFoldDB" id="A0A855WZF1"/>
<dbReference type="SUPFAM" id="SSF111369">
    <property type="entry name" value="HlyD-like secretion proteins"/>
    <property type="match status" value="1"/>
</dbReference>
<evidence type="ECO:0000259" key="5">
    <source>
        <dbReference type="Pfam" id="PF19335"/>
    </source>
</evidence>
<evidence type="ECO:0000256" key="1">
    <source>
        <dbReference type="ARBA" id="ARBA00009477"/>
    </source>
</evidence>
<evidence type="ECO:0000259" key="6">
    <source>
        <dbReference type="Pfam" id="PF25869"/>
    </source>
</evidence>
<dbReference type="InterPro" id="IPR058792">
    <property type="entry name" value="Beta-barrel_RND_2"/>
</dbReference>
<dbReference type="Gene3D" id="2.40.50.100">
    <property type="match status" value="1"/>
</dbReference>
<sequence>MSIVRWVLLGVMAGFALVMILGWLGLNPLATHSAAPVMYHCPMHPTYVSSQPGDCPICGMTLVPIDSTREAKAELASADSAMAMGKVPMAIPKAKPGQYTCPMDPEVVSDKPGKCPICGMSLELVQPTSAEVSPGSNQSTPDMGSMPMPVNTPTTSAEVSPAGNQGMADMGSMPMNMPMTSSTSPISAEPSQVPGLVTITLEPKRLQLIGIKTGFVERRPLGGKVLLTGYVTPDEARVADVHVRVSGWVKKLYVDQTGQQMNAGEPLMSLYSQDLYQAQQDLILAAQATQRAGDKSLADLRTQMLNAARQRLHLLGLSDDEIAAIEASGKPTTDLTLKSPVTGVVLQKSITEGQYVGPDQSLFTIADLRKIWVLADVYEKDLGAVKVGMPATMTTTAGGPAMSGRVGFVYPVVSADTRTAKVRLEFDNPHLALRPGMYAEVSVATSPDSTLAVPFDAVMDGGQTKYVFVVHGGVQFEPRLVTVGLSGDNWYQVLSGLKPGEEVVTSANFLIDSESRLEAAITGLGGTSTESHEGHTH</sequence>
<keyword evidence="2" id="KW-0813">Transport</keyword>
<dbReference type="InterPro" id="IPR058790">
    <property type="entry name" value="BSH_CusB"/>
</dbReference>
<organism evidence="10 11">
    <name type="scientific">candidate division GN15 bacterium</name>
    <dbReference type="NCBI Taxonomy" id="2072418"/>
    <lineage>
        <taxon>Bacteria</taxon>
        <taxon>candidate division GN15</taxon>
    </lineage>
</organism>
<dbReference type="Pfam" id="PF25954">
    <property type="entry name" value="Beta-barrel_RND_2"/>
    <property type="match status" value="1"/>
</dbReference>
<dbReference type="Pfam" id="PF25975">
    <property type="entry name" value="CzcB_C"/>
    <property type="match status" value="1"/>
</dbReference>
<dbReference type="GO" id="GO:0060003">
    <property type="term" value="P:copper ion export"/>
    <property type="evidence" value="ECO:0007669"/>
    <property type="project" value="TreeGrafter"/>
</dbReference>
<dbReference type="Proteomes" id="UP000250918">
    <property type="component" value="Unassembled WGS sequence"/>
</dbReference>
<dbReference type="Pfam" id="PF25919">
    <property type="entry name" value="BSH_CusB"/>
    <property type="match status" value="1"/>
</dbReference>
<name>A0A855WZF1_9BACT</name>
<dbReference type="InterPro" id="IPR051909">
    <property type="entry name" value="MFP_Cation_Efflux"/>
</dbReference>
<comment type="caution">
    <text evidence="10">The sequence shown here is derived from an EMBL/GenBank/DDBJ whole genome shotgun (WGS) entry which is preliminary data.</text>
</comment>
<accession>A0A855WZF1</accession>
<dbReference type="GO" id="GO:0022857">
    <property type="term" value="F:transmembrane transporter activity"/>
    <property type="evidence" value="ECO:0007669"/>
    <property type="project" value="InterPro"/>
</dbReference>
<dbReference type="Pfam" id="PF19335">
    <property type="entry name" value="HMBD"/>
    <property type="match status" value="2"/>
</dbReference>
<dbReference type="EMBL" id="PQAP01000122">
    <property type="protein sequence ID" value="PWB71168.1"/>
    <property type="molecule type" value="Genomic_DNA"/>
</dbReference>
<evidence type="ECO:0000313" key="10">
    <source>
        <dbReference type="EMBL" id="PWB71168.1"/>
    </source>
</evidence>
<dbReference type="PANTHER" id="PTHR30097">
    <property type="entry name" value="CATION EFFLUX SYSTEM PROTEIN CUSB"/>
    <property type="match status" value="1"/>
</dbReference>
<keyword evidence="4" id="KW-1133">Transmembrane helix</keyword>
<feature type="domain" description="CusB-like barrel-sandwich hybrid" evidence="7">
    <location>
        <begin position="239"/>
        <end position="366"/>
    </location>
</feature>
<evidence type="ECO:0000256" key="3">
    <source>
        <dbReference type="SAM" id="MobiDB-lite"/>
    </source>
</evidence>
<feature type="domain" description="CusB-like three alpha-helical bundle" evidence="6">
    <location>
        <begin position="274"/>
        <end position="332"/>
    </location>
</feature>
<keyword evidence="4" id="KW-0812">Transmembrane</keyword>
<feature type="region of interest" description="Disordered" evidence="3">
    <location>
        <begin position="129"/>
        <end position="162"/>
    </location>
</feature>
<feature type="transmembrane region" description="Helical" evidence="4">
    <location>
        <begin position="7"/>
        <end position="26"/>
    </location>
</feature>
<protein>
    <submittedName>
        <fullName evidence="10">Efflux RND transporter periplasmic adaptor subunit</fullName>
    </submittedName>
</protein>
<evidence type="ECO:0000256" key="4">
    <source>
        <dbReference type="SAM" id="Phobius"/>
    </source>
</evidence>
<dbReference type="GO" id="GO:0030288">
    <property type="term" value="C:outer membrane-bounded periplasmic space"/>
    <property type="evidence" value="ECO:0007669"/>
    <property type="project" value="TreeGrafter"/>
</dbReference>
<dbReference type="FunFam" id="2.40.30.170:FF:000010">
    <property type="entry name" value="Efflux RND transporter periplasmic adaptor subunit"/>
    <property type="match status" value="1"/>
</dbReference>
<evidence type="ECO:0000313" key="11">
    <source>
        <dbReference type="Proteomes" id="UP000250918"/>
    </source>
</evidence>
<feature type="domain" description="Heavy metal binding" evidence="5">
    <location>
        <begin position="39"/>
        <end position="64"/>
    </location>
</feature>
<evidence type="ECO:0000256" key="2">
    <source>
        <dbReference type="ARBA" id="ARBA00022448"/>
    </source>
</evidence>
<feature type="domain" description="Heavy metal binding" evidence="5">
    <location>
        <begin position="99"/>
        <end position="123"/>
    </location>
</feature>
<proteinExistence type="inferred from homology"/>
<feature type="domain" description="CzcB-like C-terminal circularly permuted SH3-like" evidence="9">
    <location>
        <begin position="451"/>
        <end position="511"/>
    </location>
</feature>
<dbReference type="InterPro" id="IPR045800">
    <property type="entry name" value="HMBD"/>
</dbReference>